<organism evidence="1 2">
    <name type="scientific">Flavobacterium endoglycinae</name>
    <dbReference type="NCBI Taxonomy" id="2816357"/>
    <lineage>
        <taxon>Bacteria</taxon>
        <taxon>Pseudomonadati</taxon>
        <taxon>Bacteroidota</taxon>
        <taxon>Flavobacteriia</taxon>
        <taxon>Flavobacteriales</taxon>
        <taxon>Flavobacteriaceae</taxon>
        <taxon>Flavobacterium</taxon>
    </lineage>
</organism>
<gene>
    <name evidence="1" type="ORF">J0383_17120</name>
</gene>
<evidence type="ECO:0000313" key="2">
    <source>
        <dbReference type="Proteomes" id="UP000663440"/>
    </source>
</evidence>
<keyword evidence="2" id="KW-1185">Reference proteome</keyword>
<proteinExistence type="predicted"/>
<sequence length="330" mass="37046">MKKILLFTAFIICQITNSQTFSTNLTPVGWEHNILFNAGTRYTVTQQGPTVSLPMLFDGSMNPYYISGVTPANPAVILIEGLPGYHTQAGAWVGWTTRYLPSSRFKIEGYDTYNGANVWRIIADYSDVDYGNYSFSLKVPVGGAYTKLKFTFYNGQNGTVGLSELFFIHPEATTPYSGLLSPALNNWKNISGNVVYDSGNVGVGTTAPDEKLTVKGKIHAQEVRVDMLGPLVPDYVFANDYKLKSLEQVENYINENKHLPEIPSAQEIEKNGLMLAEMNMSLLKKIEELTLYIIKQNKEIETLKKQDENTRMILEKVQILQMEVDKLKTK</sequence>
<reference evidence="1 2" key="1">
    <citation type="submission" date="2021-03" db="EMBL/GenBank/DDBJ databases">
        <title>Flavobacterium kribbensis sp. nov, an endophytic bacteria, isolated from soybean.</title>
        <authorList>
            <person name="Lee J."/>
            <person name="Seo J."/>
        </authorList>
    </citation>
    <scope>NUCLEOTIDE SEQUENCE [LARGE SCALE GENOMIC DNA]</scope>
    <source>
        <strain evidence="1 2">BB8</strain>
    </source>
</reference>
<dbReference type="RefSeq" id="WP_207295193.1">
    <property type="nucleotide sequence ID" value="NZ_CP071448.1"/>
</dbReference>
<name>A0ABX7QC37_9FLAO</name>
<evidence type="ECO:0000313" key="1">
    <source>
        <dbReference type="EMBL" id="QSW87984.1"/>
    </source>
</evidence>
<accession>A0ABX7QC37</accession>
<dbReference type="Proteomes" id="UP000663440">
    <property type="component" value="Chromosome"/>
</dbReference>
<evidence type="ECO:0008006" key="3">
    <source>
        <dbReference type="Google" id="ProtNLM"/>
    </source>
</evidence>
<protein>
    <recommendedName>
        <fullName evidence="3">Cell wall anchor protein</fullName>
    </recommendedName>
</protein>
<dbReference type="EMBL" id="CP071448">
    <property type="protein sequence ID" value="QSW87984.1"/>
    <property type="molecule type" value="Genomic_DNA"/>
</dbReference>